<feature type="domain" description="NolW-like" evidence="9">
    <location>
        <begin position="283"/>
        <end position="388"/>
    </location>
</feature>
<dbReference type="InterPro" id="IPR004846">
    <property type="entry name" value="T2SS/T3SS_dom"/>
</dbReference>
<proteinExistence type="inferred from homology"/>
<keyword evidence="2 7" id="KW-0732">Signal</keyword>
<dbReference type="Pfam" id="PF03958">
    <property type="entry name" value="Secretin_N"/>
    <property type="match status" value="3"/>
</dbReference>
<dbReference type="EMBL" id="CP001032">
    <property type="protein sequence ID" value="ACB74906.1"/>
    <property type="molecule type" value="Genomic_DNA"/>
</dbReference>
<dbReference type="Proteomes" id="UP000007013">
    <property type="component" value="Chromosome"/>
</dbReference>
<dbReference type="PANTHER" id="PTHR30332:SF24">
    <property type="entry name" value="SECRETIN GSPD-RELATED"/>
    <property type="match status" value="1"/>
</dbReference>
<dbReference type="Gene3D" id="3.30.1370.120">
    <property type="match status" value="3"/>
</dbReference>
<dbReference type="Pfam" id="PF00263">
    <property type="entry name" value="Secretin"/>
    <property type="match status" value="1"/>
</dbReference>
<evidence type="ECO:0000256" key="3">
    <source>
        <dbReference type="ARBA" id="ARBA00023136"/>
    </source>
</evidence>
<dbReference type="InterPro" id="IPR038591">
    <property type="entry name" value="NolW-like_sf"/>
</dbReference>
<feature type="domain" description="Type II/III secretion system secretin-like" evidence="8">
    <location>
        <begin position="463"/>
        <end position="631"/>
    </location>
</feature>
<keyword evidence="11" id="KW-1185">Reference proteome</keyword>
<evidence type="ECO:0000256" key="2">
    <source>
        <dbReference type="ARBA" id="ARBA00022729"/>
    </source>
</evidence>
<evidence type="ECO:0000256" key="1">
    <source>
        <dbReference type="ARBA" id="ARBA00004370"/>
    </source>
</evidence>
<evidence type="ECO:0000259" key="8">
    <source>
        <dbReference type="Pfam" id="PF00263"/>
    </source>
</evidence>
<evidence type="ECO:0000256" key="5">
    <source>
        <dbReference type="RuleBase" id="RU004004"/>
    </source>
</evidence>
<evidence type="ECO:0000313" key="11">
    <source>
        <dbReference type="Proteomes" id="UP000007013"/>
    </source>
</evidence>
<evidence type="ECO:0000256" key="4">
    <source>
        <dbReference type="RuleBase" id="RU004003"/>
    </source>
</evidence>
<dbReference type="HOGENOM" id="CLU_006756_1_0_0"/>
<comment type="similarity">
    <text evidence="4">Belongs to the bacterial secretin family.</text>
</comment>
<evidence type="ECO:0000256" key="7">
    <source>
        <dbReference type="SAM" id="SignalP"/>
    </source>
</evidence>
<comment type="subcellular location">
    <subcellularLocation>
        <location evidence="5">Cell outer membrane</location>
    </subcellularLocation>
    <subcellularLocation>
        <location evidence="1">Membrane</location>
    </subcellularLocation>
</comment>
<accession>B1ZUM2</accession>
<sequence>MSLRFFRFALVLSLGAFAFSLHAQQPEPAAGPAAAEEMVGPIKLPDADIDTVLGLLEIYTGRSILRPQQLPTATYRVVIDRKVTKSEAIMALETALSLNQIGVAPLGDKFLKVVALSQVKTEAPEMIEGSTLGLAPSGRVATKLFQLDFLRVNEFVPQITPLLTPGVANGVVPLDKANAALITDTVSNLQRIEMLLQQLDKPSMAGLTPKFYQLNFTKASDLVTKLRGMFQGPLQNQLGSSISYNADDRTNQVILLSDPRQHPLFDELIAKLDVRAEPNTRNEVIYLKHASAKDVAPLLSQLVSGQNTAAQKAAGTSGSVRAPVPQPNQPNQAATPDAAVALAGATVDTNEFSSYITILPDERSNSIVVSGTVDDIRLIRDLVEKVDILLAQVRIEVIIAEVTLDDSNKTGLSALNLTVATPQGSSQGTHITNFAGKVAGWDISQGVVNPLAFQAALGDAGTRSNVKILSAPTIVTTHNKEAQILVGESLPIITGIYTTAVGSTTPTEPGFAQNQQVTYKDIAIDLKVTPLIGDDGSIQLKIDQKVDDVVRTISINNSDQPVIGRRQATSFINVSDGQIVVLGGLQRTANTRGRNKLGFLVEIPILSHLFGARTNSVRRTELLLFIRPHVIAPDAGTADATNTINSLSNKEQINQYLSDPSKQPKEKLIEKLK</sequence>
<dbReference type="GO" id="GO:0009279">
    <property type="term" value="C:cell outer membrane"/>
    <property type="evidence" value="ECO:0007669"/>
    <property type="project" value="UniProtKB-SubCell"/>
</dbReference>
<feature type="chain" id="PRO_5002772127" evidence="7">
    <location>
        <begin position="24"/>
        <end position="673"/>
    </location>
</feature>
<dbReference type="eggNOG" id="COG1450">
    <property type="taxonomic scope" value="Bacteria"/>
</dbReference>
<dbReference type="InterPro" id="IPR005644">
    <property type="entry name" value="NolW-like"/>
</dbReference>
<reference evidence="10 11" key="1">
    <citation type="journal article" date="2011" name="J. Bacteriol.">
        <title>Genome sequence of the verrucomicrobium Opitutus terrae PB90-1, an abundant inhabitant of rice paddy soil ecosystems.</title>
        <authorList>
            <person name="van Passel M.W."/>
            <person name="Kant R."/>
            <person name="Palva A."/>
            <person name="Copeland A."/>
            <person name="Lucas S."/>
            <person name="Lapidus A."/>
            <person name="Glavina del Rio T."/>
            <person name="Pitluck S."/>
            <person name="Goltsman E."/>
            <person name="Clum A."/>
            <person name="Sun H."/>
            <person name="Schmutz J."/>
            <person name="Larimer F.W."/>
            <person name="Land M.L."/>
            <person name="Hauser L."/>
            <person name="Kyrpides N."/>
            <person name="Mikhailova N."/>
            <person name="Richardson P.P."/>
            <person name="Janssen P.H."/>
            <person name="de Vos W.M."/>
            <person name="Smidt H."/>
        </authorList>
    </citation>
    <scope>NUCLEOTIDE SEQUENCE [LARGE SCALE GENOMIC DNA]</scope>
    <source>
        <strain evidence="11">DSM 11246 / JCM 15787 / PB90-1</strain>
    </source>
</reference>
<dbReference type="AlphaFoldDB" id="B1ZUM2"/>
<keyword evidence="5" id="KW-0813">Transport</keyword>
<dbReference type="InterPro" id="IPR050810">
    <property type="entry name" value="Bact_Secretion_Sys_Channel"/>
</dbReference>
<dbReference type="GO" id="GO:0015627">
    <property type="term" value="C:type II protein secretion system complex"/>
    <property type="evidence" value="ECO:0007669"/>
    <property type="project" value="TreeGrafter"/>
</dbReference>
<feature type="signal peptide" evidence="7">
    <location>
        <begin position="1"/>
        <end position="23"/>
    </location>
</feature>
<protein>
    <submittedName>
        <fullName evidence="10">Type II and III secretion system protein</fullName>
    </submittedName>
</protein>
<dbReference type="PANTHER" id="PTHR30332">
    <property type="entry name" value="PROBABLE GENERAL SECRETION PATHWAY PROTEIN D"/>
    <property type="match status" value="1"/>
</dbReference>
<dbReference type="RefSeq" id="WP_012374443.1">
    <property type="nucleotide sequence ID" value="NC_010571.1"/>
</dbReference>
<organism evidence="10 11">
    <name type="scientific">Opitutus terrae (strain DSM 11246 / JCM 15787 / PB90-1)</name>
    <dbReference type="NCBI Taxonomy" id="452637"/>
    <lineage>
        <taxon>Bacteria</taxon>
        <taxon>Pseudomonadati</taxon>
        <taxon>Verrucomicrobiota</taxon>
        <taxon>Opitutia</taxon>
        <taxon>Opitutales</taxon>
        <taxon>Opitutaceae</taxon>
        <taxon>Opitutus</taxon>
    </lineage>
</organism>
<dbReference type="STRING" id="452637.Oter_1622"/>
<evidence type="ECO:0000259" key="9">
    <source>
        <dbReference type="Pfam" id="PF03958"/>
    </source>
</evidence>
<dbReference type="InterPro" id="IPR001775">
    <property type="entry name" value="GspD/PilQ"/>
</dbReference>
<gene>
    <name evidence="10" type="ordered locus">Oter_1622</name>
</gene>
<dbReference type="Gene3D" id="3.55.50.30">
    <property type="match status" value="1"/>
</dbReference>
<dbReference type="KEGG" id="ote:Oter_1622"/>
<dbReference type="OrthoDB" id="9766211at2"/>
<keyword evidence="3" id="KW-0472">Membrane</keyword>
<evidence type="ECO:0000313" key="10">
    <source>
        <dbReference type="EMBL" id="ACB74906.1"/>
    </source>
</evidence>
<feature type="domain" description="NolW-like" evidence="9">
    <location>
        <begin position="212"/>
        <end position="276"/>
    </location>
</feature>
<feature type="region of interest" description="Disordered" evidence="6">
    <location>
        <begin position="313"/>
        <end position="333"/>
    </location>
</feature>
<dbReference type="PRINTS" id="PR00811">
    <property type="entry name" value="BCTERIALGSPD"/>
</dbReference>
<feature type="domain" description="NolW-like" evidence="9">
    <location>
        <begin position="142"/>
        <end position="204"/>
    </location>
</feature>
<dbReference type="GO" id="GO:0009306">
    <property type="term" value="P:protein secretion"/>
    <property type="evidence" value="ECO:0007669"/>
    <property type="project" value="InterPro"/>
</dbReference>
<name>B1ZUM2_OPITP</name>
<evidence type="ECO:0000256" key="6">
    <source>
        <dbReference type="SAM" id="MobiDB-lite"/>
    </source>
</evidence>